<dbReference type="Proteomes" id="UP000237351">
    <property type="component" value="Chromosome"/>
</dbReference>
<dbReference type="InterPro" id="IPR027417">
    <property type="entry name" value="P-loop_NTPase"/>
</dbReference>
<keyword evidence="2" id="KW-1185">Reference proteome</keyword>
<proteinExistence type="predicted"/>
<dbReference type="AlphaFoldDB" id="A0A1W6N6F8"/>
<dbReference type="CDD" id="cd02042">
    <property type="entry name" value="ParAB_family"/>
    <property type="match status" value="1"/>
</dbReference>
<dbReference type="EMBL" id="CP008743">
    <property type="protein sequence ID" value="ARN85434.1"/>
    <property type="molecule type" value="Genomic_DNA"/>
</dbReference>
<dbReference type="KEGG" id="naf:GQ61_09200"/>
<sequence length="282" mass="32076">MEFNKVSNNLRKPYVIVLGNEKGGTGKSTVSMHLITHLLRLGFQVGSIDVDARQGTLSRYIENRNDYKKRKGVNLPMPDHQPIFKSELKSLDEAEKDETSRFDTCLKTFQNKDFIVIDTPGSDSFLSRYAHSFADTLITPLNDSFIDLDMLGRVNPESGKVEKPSTYAEMVWDQKKRRAMRGKGTFDWIVIRNRLSSHRAKNKKEMQGALENLAKRIGFRLGWGLGERVIFRELFLDGLTLLDLKDAGISMTLSHLTARQELRALLEMIRLPALSEKLSKAS</sequence>
<reference evidence="1 2" key="1">
    <citation type="submission" date="2014-06" db="EMBL/GenBank/DDBJ databases">
        <title>The genome of the endonuclear symbiont Nucleicultrix amoebiphila.</title>
        <authorList>
            <person name="Schulz F."/>
            <person name="Horn M."/>
        </authorList>
    </citation>
    <scope>NUCLEOTIDE SEQUENCE [LARGE SCALE GENOMIC DNA]</scope>
    <source>
        <strain evidence="1 2">FS5</strain>
    </source>
</reference>
<dbReference type="Gene3D" id="3.40.50.300">
    <property type="entry name" value="P-loop containing nucleotide triphosphate hydrolases"/>
    <property type="match status" value="1"/>
</dbReference>
<dbReference type="SUPFAM" id="SSF52540">
    <property type="entry name" value="P-loop containing nucleoside triphosphate hydrolases"/>
    <property type="match status" value="1"/>
</dbReference>
<evidence type="ECO:0000313" key="1">
    <source>
        <dbReference type="EMBL" id="ARN85434.1"/>
    </source>
</evidence>
<dbReference type="Pfam" id="PF09140">
    <property type="entry name" value="MipZ"/>
    <property type="match status" value="1"/>
</dbReference>
<dbReference type="STRING" id="1414854.GQ61_09200"/>
<dbReference type="PANTHER" id="PTHR13696:SF96">
    <property type="entry name" value="COBQ_COBB_MIND_PARA NUCLEOTIDE BINDING DOMAIN-CONTAINING PROTEIN"/>
    <property type="match status" value="1"/>
</dbReference>
<name>A0A1W6N6F8_9PROT</name>
<evidence type="ECO:0000313" key="2">
    <source>
        <dbReference type="Proteomes" id="UP000237351"/>
    </source>
</evidence>
<dbReference type="PANTHER" id="PTHR13696">
    <property type="entry name" value="P-LOOP CONTAINING NUCLEOSIDE TRIPHOSPHATE HYDROLASE"/>
    <property type="match status" value="1"/>
</dbReference>
<gene>
    <name evidence="1" type="ORF">GQ61_09200</name>
</gene>
<dbReference type="OrthoDB" id="13869at2"/>
<accession>A0A1W6N6F8</accession>
<dbReference type="InterPro" id="IPR050678">
    <property type="entry name" value="DNA_Partitioning_ATPase"/>
</dbReference>
<organism evidence="1 2">
    <name type="scientific">Candidatus Nucleicultrix amoebiphila FS5</name>
    <dbReference type="NCBI Taxonomy" id="1414854"/>
    <lineage>
        <taxon>Bacteria</taxon>
        <taxon>Pseudomonadati</taxon>
        <taxon>Pseudomonadota</taxon>
        <taxon>Alphaproteobacteria</taxon>
        <taxon>Holosporales</taxon>
        <taxon>Candidatus Nucleicultricaceae</taxon>
        <taxon>Candidatus Nucleicultrix</taxon>
    </lineage>
</organism>
<dbReference type="InterPro" id="IPR015223">
    <property type="entry name" value="MipZ"/>
</dbReference>
<protein>
    <submittedName>
        <fullName evidence="1">ATPase</fullName>
    </submittedName>
</protein>